<sequence length="690" mass="76940">MSDNLATSVVKRPKLWNLYELLSKDALPGYTDELFSSQRTLRDGIWLARQTLRTYASTFETFENLENPYKVPKFFRDITNLATLPVIQQYHQELPKIKHAGIYQLENPRAWHPPRRNPIISEAERPRPDDLKVHRPARQEDSPETAAAIAEGRRIYLGNLLYTTTPDNIETFLSSNGFPNFERIHISIDPFNERNPGYCFVEFKEKVIADEALEKLEGVPMFDRLVKCRPCQPKGGGNWDRSKTTPTSTGRLSTQNYHVSKAQEEGRQLYGISKRISPRESTTEERRNFCFVDFSTREQAQAAREIINGIIYRDYPLKITEAVPRATRDERLIRQAERATSRDIRFGSYAVPLTSNGTVATVEATSANLANVAEIKDAPWYLAKISAKESDKDVWKLKGNGTYYHDARSGAGVDAYVIDSSFYPQHPDFDGRMTMLEGGAVAANGTGHGTAVASILGGSKYGVARKVNIIACAGHANRALPKIIKLHNAKKADQKKYPGFAGSVINISSIWWPEYLKKFTPKQQQEVLKTEHKLIQDAIKAGIHITIAAGNQGSGACSGVPQRFYNDTQGMIVVGATAKYGDSDSNDKKLWPGTNRPWPRSNFGKCVDIYAPGDWLNVATAPPKNYRSGSGTSFSAPVVAGVIAELMVRHPNLSKDPVAMKKFLLGKSREVVEGKGNAQLRFLYNGIHDA</sequence>
<dbReference type="HOGENOM" id="CLU_399016_0_0_1"/>
<dbReference type="Pfam" id="PF00082">
    <property type="entry name" value="Peptidase_S8"/>
    <property type="match status" value="1"/>
</dbReference>
<reference evidence="9 10" key="1">
    <citation type="journal article" date="2013" name="PLoS Genet.">
        <title>Genomic mechanisms accounting for the adaptation to parasitism in nematode-trapping fungi.</title>
        <authorList>
            <person name="Meerupati T."/>
            <person name="Andersson K.M."/>
            <person name="Friman E."/>
            <person name="Kumar D."/>
            <person name="Tunlid A."/>
            <person name="Ahren D."/>
        </authorList>
    </citation>
    <scope>NUCLEOTIDE SEQUENCE [LARGE SCALE GENOMIC DNA]</scope>
    <source>
        <strain evidence="9 10">CBS 200.50</strain>
    </source>
</reference>
<dbReference type="eggNOG" id="KOG1153">
    <property type="taxonomic scope" value="Eukaryota"/>
</dbReference>
<dbReference type="PANTHER" id="PTHR43806:SF11">
    <property type="entry name" value="CEREVISIN-RELATED"/>
    <property type="match status" value="1"/>
</dbReference>
<dbReference type="InterPro" id="IPR012677">
    <property type="entry name" value="Nucleotide-bd_a/b_plait_sf"/>
</dbReference>
<feature type="active site" description="Charge relay system" evidence="6">
    <location>
        <position position="448"/>
    </location>
</feature>
<keyword evidence="10" id="KW-1185">Reference proteome</keyword>
<dbReference type="PROSITE" id="PS50102">
    <property type="entry name" value="RRM"/>
    <property type="match status" value="2"/>
</dbReference>
<dbReference type="PROSITE" id="PS00138">
    <property type="entry name" value="SUBTILASE_SER"/>
    <property type="match status" value="1"/>
</dbReference>
<evidence type="ECO:0000313" key="10">
    <source>
        <dbReference type="Proteomes" id="UP000015100"/>
    </source>
</evidence>
<evidence type="ECO:0000256" key="4">
    <source>
        <dbReference type="ARBA" id="ARBA00022825"/>
    </source>
</evidence>
<gene>
    <name evidence="9" type="ORF">H072_188</name>
</gene>
<feature type="active site" description="Charge relay system" evidence="6">
    <location>
        <position position="633"/>
    </location>
</feature>
<dbReference type="InterPro" id="IPR022398">
    <property type="entry name" value="Peptidase_S8_His-AS"/>
</dbReference>
<dbReference type="InterPro" id="IPR050131">
    <property type="entry name" value="Peptidase_S8_subtilisin-like"/>
</dbReference>
<dbReference type="GO" id="GO:0006508">
    <property type="term" value="P:proteolysis"/>
    <property type="evidence" value="ECO:0007669"/>
    <property type="project" value="UniProtKB-KW"/>
</dbReference>
<protein>
    <recommendedName>
        <fullName evidence="8">RRM domain-containing protein</fullName>
    </recommendedName>
</protein>
<keyword evidence="4 6" id="KW-0720">Serine protease</keyword>
<evidence type="ECO:0000256" key="6">
    <source>
        <dbReference type="PROSITE-ProRule" id="PRU01240"/>
    </source>
</evidence>
<name>S8C2D1_DACHA</name>
<dbReference type="InterPro" id="IPR023828">
    <property type="entry name" value="Peptidase_S8_Ser-AS"/>
</dbReference>
<dbReference type="InterPro" id="IPR035979">
    <property type="entry name" value="RBD_domain_sf"/>
</dbReference>
<dbReference type="GO" id="GO:0004252">
    <property type="term" value="F:serine-type endopeptidase activity"/>
    <property type="evidence" value="ECO:0007669"/>
    <property type="project" value="UniProtKB-UniRule"/>
</dbReference>
<proteinExistence type="inferred from homology"/>
<dbReference type="PROSITE" id="PS51892">
    <property type="entry name" value="SUBTILASE"/>
    <property type="match status" value="1"/>
</dbReference>
<dbReference type="InterPro" id="IPR000209">
    <property type="entry name" value="Peptidase_S8/S53_dom"/>
</dbReference>
<dbReference type="Gene3D" id="3.40.50.200">
    <property type="entry name" value="Peptidase S8/S53 domain"/>
    <property type="match status" value="1"/>
</dbReference>
<dbReference type="CDD" id="cd00590">
    <property type="entry name" value="RRM_SF"/>
    <property type="match status" value="2"/>
</dbReference>
<dbReference type="Gene3D" id="3.30.70.330">
    <property type="match status" value="2"/>
</dbReference>
<dbReference type="Pfam" id="PF00076">
    <property type="entry name" value="RRM_1"/>
    <property type="match status" value="2"/>
</dbReference>
<evidence type="ECO:0000256" key="1">
    <source>
        <dbReference type="ARBA" id="ARBA00011073"/>
    </source>
</evidence>
<evidence type="ECO:0000256" key="5">
    <source>
        <dbReference type="PROSITE-ProRule" id="PRU00176"/>
    </source>
</evidence>
<dbReference type="OrthoDB" id="272703at2759"/>
<evidence type="ECO:0000256" key="3">
    <source>
        <dbReference type="ARBA" id="ARBA00022801"/>
    </source>
</evidence>
<dbReference type="InterPro" id="IPR036852">
    <property type="entry name" value="Peptidase_S8/S53_dom_sf"/>
</dbReference>
<comment type="similarity">
    <text evidence="1 6">Belongs to the peptidase S8 family.</text>
</comment>
<reference evidence="10" key="2">
    <citation type="submission" date="2013-04" db="EMBL/GenBank/DDBJ databases">
        <title>Genomic mechanisms accounting for the adaptation to parasitism in nematode-trapping fungi.</title>
        <authorList>
            <person name="Ahren D.G."/>
        </authorList>
    </citation>
    <scope>NUCLEOTIDE SEQUENCE [LARGE SCALE GENOMIC DNA]</scope>
    <source>
        <strain evidence="10">CBS 200.50</strain>
    </source>
</reference>
<evidence type="ECO:0000313" key="9">
    <source>
        <dbReference type="EMBL" id="EPS45833.1"/>
    </source>
</evidence>
<dbReference type="SUPFAM" id="SSF54928">
    <property type="entry name" value="RNA-binding domain, RBD"/>
    <property type="match status" value="1"/>
</dbReference>
<dbReference type="InterPro" id="IPR015500">
    <property type="entry name" value="Peptidase_S8_subtilisin-rel"/>
</dbReference>
<keyword evidence="3 6" id="KW-0378">Hydrolase</keyword>
<dbReference type="Proteomes" id="UP000015100">
    <property type="component" value="Unassembled WGS sequence"/>
</dbReference>
<evidence type="ECO:0000256" key="2">
    <source>
        <dbReference type="ARBA" id="ARBA00022670"/>
    </source>
</evidence>
<organism evidence="9 10">
    <name type="scientific">Dactylellina haptotyla (strain CBS 200.50)</name>
    <name type="common">Nematode-trapping fungus</name>
    <name type="synonym">Monacrosporium haptotylum</name>
    <dbReference type="NCBI Taxonomy" id="1284197"/>
    <lineage>
        <taxon>Eukaryota</taxon>
        <taxon>Fungi</taxon>
        <taxon>Dikarya</taxon>
        <taxon>Ascomycota</taxon>
        <taxon>Pezizomycotina</taxon>
        <taxon>Orbiliomycetes</taxon>
        <taxon>Orbiliales</taxon>
        <taxon>Orbiliaceae</taxon>
        <taxon>Dactylellina</taxon>
    </lineage>
</organism>
<dbReference type="InterPro" id="IPR000504">
    <property type="entry name" value="RRM_dom"/>
</dbReference>
<keyword evidence="5" id="KW-0694">RNA-binding</keyword>
<evidence type="ECO:0000256" key="7">
    <source>
        <dbReference type="SAM" id="MobiDB-lite"/>
    </source>
</evidence>
<dbReference type="GO" id="GO:0003723">
    <property type="term" value="F:RNA binding"/>
    <property type="evidence" value="ECO:0007669"/>
    <property type="project" value="UniProtKB-UniRule"/>
</dbReference>
<keyword evidence="2 6" id="KW-0645">Protease</keyword>
<dbReference type="AlphaFoldDB" id="S8C2D1"/>
<accession>S8C2D1</accession>
<comment type="caution">
    <text evidence="9">The sequence shown here is derived from an EMBL/GenBank/DDBJ whole genome shotgun (WGS) entry which is preliminary data.</text>
</comment>
<dbReference type="PROSITE" id="PS00137">
    <property type="entry name" value="SUBTILASE_HIS"/>
    <property type="match status" value="1"/>
</dbReference>
<feature type="active site" description="Charge relay system" evidence="6">
    <location>
        <position position="419"/>
    </location>
</feature>
<feature type="compositionally biased region" description="Polar residues" evidence="7">
    <location>
        <begin position="244"/>
        <end position="254"/>
    </location>
</feature>
<evidence type="ECO:0000259" key="8">
    <source>
        <dbReference type="PROSITE" id="PS50102"/>
    </source>
</evidence>
<feature type="domain" description="RRM" evidence="8">
    <location>
        <begin position="250"/>
        <end position="324"/>
    </location>
</feature>
<dbReference type="PRINTS" id="PR00723">
    <property type="entry name" value="SUBTILISIN"/>
</dbReference>
<feature type="domain" description="RRM" evidence="8">
    <location>
        <begin position="153"/>
        <end position="233"/>
    </location>
</feature>
<feature type="region of interest" description="Disordered" evidence="7">
    <location>
        <begin position="235"/>
        <end position="254"/>
    </location>
</feature>
<dbReference type="PANTHER" id="PTHR43806">
    <property type="entry name" value="PEPTIDASE S8"/>
    <property type="match status" value="1"/>
</dbReference>
<dbReference type="STRING" id="1284197.S8C2D1"/>
<dbReference type="SMART" id="SM00360">
    <property type="entry name" value="RRM"/>
    <property type="match status" value="2"/>
</dbReference>
<dbReference type="SUPFAM" id="SSF52743">
    <property type="entry name" value="Subtilisin-like"/>
    <property type="match status" value="1"/>
</dbReference>
<dbReference type="EMBL" id="AQGS01000003">
    <property type="protein sequence ID" value="EPS45833.1"/>
    <property type="molecule type" value="Genomic_DNA"/>
</dbReference>